<dbReference type="SUPFAM" id="SSF53756">
    <property type="entry name" value="UDP-Glycosyltransferase/glycogen phosphorylase"/>
    <property type="match status" value="1"/>
</dbReference>
<dbReference type="RefSeq" id="WP_254163453.1">
    <property type="nucleotide sequence ID" value="NZ_JAHESF010000010.1"/>
</dbReference>
<evidence type="ECO:0000313" key="2">
    <source>
        <dbReference type="Proteomes" id="UP001319200"/>
    </source>
</evidence>
<dbReference type="PANTHER" id="PTHR35788:SF1">
    <property type="entry name" value="EXPORTED PROTEIN"/>
    <property type="match status" value="1"/>
</dbReference>
<reference evidence="1 2" key="1">
    <citation type="submission" date="2021-05" db="EMBL/GenBank/DDBJ databases">
        <title>A Polyphasic approach of four new species of the genus Ohtaekwangia: Ohtaekwangia histidinii sp. nov., Ohtaekwangia cretensis sp. nov., Ohtaekwangia indiensis sp. nov., Ohtaekwangia reichenbachii sp. nov. from diverse environment.</title>
        <authorList>
            <person name="Octaviana S."/>
        </authorList>
    </citation>
    <scope>NUCLEOTIDE SEQUENCE [LARGE SCALE GENOMIC DNA]</scope>
    <source>
        <strain evidence="1 2">PWU4</strain>
    </source>
</reference>
<dbReference type="Proteomes" id="UP001319200">
    <property type="component" value="Unassembled WGS sequence"/>
</dbReference>
<dbReference type="InterPro" id="IPR052913">
    <property type="entry name" value="Glycopeptide_resist_protein"/>
</dbReference>
<dbReference type="PANTHER" id="PTHR35788">
    <property type="entry name" value="EXPORTED PROTEIN-RELATED"/>
    <property type="match status" value="1"/>
</dbReference>
<gene>
    <name evidence="1" type="ORF">KK083_11885</name>
</gene>
<accession>A0AAP2GIS7</accession>
<dbReference type="InterPro" id="IPR007391">
    <property type="entry name" value="Vancomycin_resist_VanW"/>
</dbReference>
<dbReference type="EMBL" id="JAHESF010000010">
    <property type="protein sequence ID" value="MBT1697581.1"/>
    <property type="molecule type" value="Genomic_DNA"/>
</dbReference>
<keyword evidence="2" id="KW-1185">Reference proteome</keyword>
<name>A0AAP2GIS7_9BACT</name>
<comment type="caution">
    <text evidence="1">The sequence shown here is derived from an EMBL/GenBank/DDBJ whole genome shotgun (WGS) entry which is preliminary data.</text>
</comment>
<protein>
    <submittedName>
        <fullName evidence="1">VanW family protein</fullName>
    </submittedName>
</protein>
<dbReference type="Pfam" id="PF04294">
    <property type="entry name" value="VanW"/>
    <property type="match status" value="1"/>
</dbReference>
<dbReference type="AlphaFoldDB" id="A0AAP2GIS7"/>
<sequence>MKRTKFSPTFKKFACEKEGIGMKATLIERHSLLREVIFFIKSRGLILLRALRNRFDNDLQRFPFGETLKSGAVISFSESDLWNPDDDEQNWILTAGKIQNLRVATRKLNGLEIPAGKVFSFWQHVGYPGRSKGYVTGREIREGCIIPTVAGGLCQLSNALYDAALKAGFEIVERHKHTKVVKGSLAEKGRDATVKWNYIDLRFRSSSSFRIEIDLAPESLVVKFRSTTDHRVQQIPSAMTVQPSKLNDCFSCGNFECFKHPGKVVLQKRKAVTTFILDERWSEYEEYISKTAATGDRFVVPFTPDQRIRINRYTWNVAKGFRARAVPLMALYRSLSIRLFSGGGNNVFSQMLRLDSKVTQRMLKHIPLESTHIVISQNLLPYAWAAGVLGGRTFDVLMTRLPMEKLHERLDAAYRHYPSSSTLNDFRAPDELVDLESMALTRSRHIITPHREIANLFNNKSILLDWSRPRVQVKTRSAGNRILFPGPALARKGAYEMRRLASELKLSVTIMGGATEEDSFWNGLSVEKAGADPFEGVGLVVYPTYVEHHPRLLLKAIVLGLPVITTTASGLQPSDQVTIVEAGDYDALKRAVLEKLPEEIIPIPSMSNASR</sequence>
<proteinExistence type="predicted"/>
<organism evidence="1 2">
    <name type="scientific">Chryseosolibacter histidini</name>
    <dbReference type="NCBI Taxonomy" id="2782349"/>
    <lineage>
        <taxon>Bacteria</taxon>
        <taxon>Pseudomonadati</taxon>
        <taxon>Bacteroidota</taxon>
        <taxon>Cytophagia</taxon>
        <taxon>Cytophagales</taxon>
        <taxon>Chryseotaleaceae</taxon>
        <taxon>Chryseosolibacter</taxon>
    </lineage>
</organism>
<evidence type="ECO:0000313" key="1">
    <source>
        <dbReference type="EMBL" id="MBT1697581.1"/>
    </source>
</evidence>